<gene>
    <name evidence="1" type="ORF">ACFONL_12775</name>
</gene>
<dbReference type="Proteomes" id="UP001595704">
    <property type="component" value="Unassembled WGS sequence"/>
</dbReference>
<accession>A0ABV7UHN9</accession>
<comment type="caution">
    <text evidence="1">The sequence shown here is derived from an EMBL/GenBank/DDBJ whole genome shotgun (WGS) entry which is preliminary data.</text>
</comment>
<name>A0ABV7UHN9_9HYPH</name>
<evidence type="ECO:0000313" key="1">
    <source>
        <dbReference type="EMBL" id="MFC3638235.1"/>
    </source>
</evidence>
<proteinExistence type="predicted"/>
<reference evidence="2" key="1">
    <citation type="journal article" date="2019" name="Int. J. Syst. Evol. Microbiol.">
        <title>The Global Catalogue of Microorganisms (GCM) 10K type strain sequencing project: providing services to taxonomists for standard genome sequencing and annotation.</title>
        <authorList>
            <consortium name="The Broad Institute Genomics Platform"/>
            <consortium name="The Broad Institute Genome Sequencing Center for Infectious Disease"/>
            <person name="Wu L."/>
            <person name="Ma J."/>
        </authorList>
    </citation>
    <scope>NUCLEOTIDE SEQUENCE [LARGE SCALE GENOMIC DNA]</scope>
    <source>
        <strain evidence="2">KCTC 42282</strain>
    </source>
</reference>
<organism evidence="1 2">
    <name type="scientific">Camelimonas fluminis</name>
    <dbReference type="NCBI Taxonomy" id="1576911"/>
    <lineage>
        <taxon>Bacteria</taxon>
        <taxon>Pseudomonadati</taxon>
        <taxon>Pseudomonadota</taxon>
        <taxon>Alphaproteobacteria</taxon>
        <taxon>Hyphomicrobiales</taxon>
        <taxon>Chelatococcaceae</taxon>
        <taxon>Camelimonas</taxon>
    </lineage>
</organism>
<sequence length="389" mass="40290">MAIVCEIDATGIHKPDFSEILEYLKTEYRGIYGEDVYLENDSQDGQLLGIFAAAINDANAMAVAVYNAFSPSSAQGVGLSRVVKINGISRNLPSYSSADLEIVGQSGSTITGGLARDVNGYLWALPPVVNIPPGGLITVTATAQRVGAVAAAAGEINAIATPTLGWQSVTNPLAATMGAPVERDAQLRRRQTVSTALPSLTVLDGMIGAVASLQGVTRYAAYENDTSLTDANGVPSHSIAMVVEGGDAQAIADAILAKKTPGAGTYGTTEQSSVDVYGIRHAIHFFRPTLVPVTYALTVRALPGFTTGVQDAIRQALADWTNALSIGASVFLTRAYVPANLPSSPGGATFEIMSMTMARDGDPPTAADVAIAFNEVASGDVSNVILTVV</sequence>
<dbReference type="RefSeq" id="WP_191320408.1">
    <property type="nucleotide sequence ID" value="NZ_BNCG01000017.1"/>
</dbReference>
<dbReference type="EMBL" id="JBHRYC010000061">
    <property type="protein sequence ID" value="MFC3638235.1"/>
    <property type="molecule type" value="Genomic_DNA"/>
</dbReference>
<keyword evidence="2" id="KW-1185">Reference proteome</keyword>
<evidence type="ECO:0000313" key="2">
    <source>
        <dbReference type="Proteomes" id="UP001595704"/>
    </source>
</evidence>
<protein>
    <submittedName>
        <fullName evidence="1">Baseplate J/gp47 family protein</fullName>
    </submittedName>
</protein>